<feature type="region of interest" description="Disordered" evidence="1">
    <location>
        <begin position="47"/>
        <end position="104"/>
    </location>
</feature>
<evidence type="ECO:0000313" key="4">
    <source>
        <dbReference type="Proteomes" id="UP000886998"/>
    </source>
</evidence>
<feature type="transmembrane region" description="Helical" evidence="2">
    <location>
        <begin position="6"/>
        <end position="27"/>
    </location>
</feature>
<evidence type="ECO:0000313" key="3">
    <source>
        <dbReference type="EMBL" id="GFY60997.1"/>
    </source>
</evidence>
<gene>
    <name evidence="3" type="ORF">TNIN_455901</name>
</gene>
<evidence type="ECO:0000256" key="2">
    <source>
        <dbReference type="SAM" id="Phobius"/>
    </source>
</evidence>
<proteinExistence type="predicted"/>
<organism evidence="3 4">
    <name type="scientific">Trichonephila inaurata madagascariensis</name>
    <dbReference type="NCBI Taxonomy" id="2747483"/>
    <lineage>
        <taxon>Eukaryota</taxon>
        <taxon>Metazoa</taxon>
        <taxon>Ecdysozoa</taxon>
        <taxon>Arthropoda</taxon>
        <taxon>Chelicerata</taxon>
        <taxon>Arachnida</taxon>
        <taxon>Araneae</taxon>
        <taxon>Araneomorphae</taxon>
        <taxon>Entelegynae</taxon>
        <taxon>Araneoidea</taxon>
        <taxon>Nephilidae</taxon>
        <taxon>Trichonephila</taxon>
        <taxon>Trichonephila inaurata</taxon>
    </lineage>
</organism>
<accession>A0A8X6XVH0</accession>
<evidence type="ECO:0000256" key="1">
    <source>
        <dbReference type="SAM" id="MobiDB-lite"/>
    </source>
</evidence>
<feature type="compositionally biased region" description="Basic and acidic residues" evidence="1">
    <location>
        <begin position="55"/>
        <end position="65"/>
    </location>
</feature>
<dbReference type="Proteomes" id="UP000886998">
    <property type="component" value="Unassembled WGS sequence"/>
</dbReference>
<keyword evidence="2" id="KW-0812">Transmembrane</keyword>
<keyword evidence="4" id="KW-1185">Reference proteome</keyword>
<dbReference type="AlphaFoldDB" id="A0A8X6XVH0"/>
<name>A0A8X6XVH0_9ARAC</name>
<sequence length="104" mass="11846">MMWNLITGVIVLVIFIFGFCFGFLKVVHEKEVTSLFSTLERRNLGRVSTPQNNERIPERLSESRRRNAVQESGSAEDDTSSMKSINLPSYEDLQPPSYDVAVHL</sequence>
<protein>
    <submittedName>
        <fullName evidence="3">Uncharacterized protein</fullName>
    </submittedName>
</protein>
<keyword evidence="2" id="KW-0472">Membrane</keyword>
<reference evidence="3" key="1">
    <citation type="submission" date="2020-08" db="EMBL/GenBank/DDBJ databases">
        <title>Multicomponent nature underlies the extraordinary mechanical properties of spider dragline silk.</title>
        <authorList>
            <person name="Kono N."/>
            <person name="Nakamura H."/>
            <person name="Mori M."/>
            <person name="Yoshida Y."/>
            <person name="Ohtoshi R."/>
            <person name="Malay A.D."/>
            <person name="Moran D.A.P."/>
            <person name="Tomita M."/>
            <person name="Numata K."/>
            <person name="Arakawa K."/>
        </authorList>
    </citation>
    <scope>NUCLEOTIDE SEQUENCE</scope>
</reference>
<keyword evidence="2" id="KW-1133">Transmembrane helix</keyword>
<comment type="caution">
    <text evidence="3">The sequence shown here is derived from an EMBL/GenBank/DDBJ whole genome shotgun (WGS) entry which is preliminary data.</text>
</comment>
<dbReference type="EMBL" id="BMAV01013369">
    <property type="protein sequence ID" value="GFY60997.1"/>
    <property type="molecule type" value="Genomic_DNA"/>
</dbReference>
<dbReference type="OrthoDB" id="6426998at2759"/>